<dbReference type="GO" id="GO:0071555">
    <property type="term" value="P:cell wall organization"/>
    <property type="evidence" value="ECO:0007669"/>
    <property type="project" value="UniProtKB-KW"/>
</dbReference>
<evidence type="ECO:0000256" key="8">
    <source>
        <dbReference type="ARBA" id="ARBA00022618"/>
    </source>
</evidence>
<dbReference type="eggNOG" id="COG0812">
    <property type="taxonomic scope" value="Bacteria"/>
</dbReference>
<keyword evidence="14 19" id="KW-0560">Oxidoreductase</keyword>
<dbReference type="GO" id="GO:0071949">
    <property type="term" value="F:FAD binding"/>
    <property type="evidence" value="ECO:0007669"/>
    <property type="project" value="InterPro"/>
</dbReference>
<evidence type="ECO:0000256" key="6">
    <source>
        <dbReference type="ARBA" id="ARBA00015188"/>
    </source>
</evidence>
<keyword evidence="22" id="KW-1185">Reference proteome</keyword>
<comment type="catalytic activity">
    <reaction evidence="18 19">
        <text>UDP-N-acetyl-alpha-D-muramate + NADP(+) = UDP-N-acetyl-3-O-(1-carboxyvinyl)-alpha-D-glucosamine + NADPH + H(+)</text>
        <dbReference type="Rhea" id="RHEA:12248"/>
        <dbReference type="ChEBI" id="CHEBI:15378"/>
        <dbReference type="ChEBI" id="CHEBI:57783"/>
        <dbReference type="ChEBI" id="CHEBI:58349"/>
        <dbReference type="ChEBI" id="CHEBI:68483"/>
        <dbReference type="ChEBI" id="CHEBI:70757"/>
        <dbReference type="EC" id="1.3.1.98"/>
    </reaction>
</comment>
<organism evidence="21 22">
    <name type="scientific">Echinicola vietnamensis (strain DSM 17526 / LMG 23754 / KMM 6221)</name>
    <dbReference type="NCBI Taxonomy" id="926556"/>
    <lineage>
        <taxon>Bacteria</taxon>
        <taxon>Pseudomonadati</taxon>
        <taxon>Bacteroidota</taxon>
        <taxon>Cytophagia</taxon>
        <taxon>Cytophagales</taxon>
        <taxon>Cyclobacteriaceae</taxon>
        <taxon>Echinicola</taxon>
    </lineage>
</organism>
<dbReference type="GO" id="GO:0051301">
    <property type="term" value="P:cell division"/>
    <property type="evidence" value="ECO:0007669"/>
    <property type="project" value="UniProtKB-KW"/>
</dbReference>
<comment type="function">
    <text evidence="2 19">Cell wall formation.</text>
</comment>
<dbReference type="SUPFAM" id="SSF56176">
    <property type="entry name" value="FAD-binding/transporter-associated domain-like"/>
    <property type="match status" value="1"/>
</dbReference>
<dbReference type="GO" id="GO:0008762">
    <property type="term" value="F:UDP-N-acetylmuramate dehydrogenase activity"/>
    <property type="evidence" value="ECO:0007669"/>
    <property type="project" value="UniProtKB-UniRule"/>
</dbReference>
<evidence type="ECO:0000313" key="21">
    <source>
        <dbReference type="EMBL" id="AGA79215.1"/>
    </source>
</evidence>
<evidence type="ECO:0000256" key="9">
    <source>
        <dbReference type="ARBA" id="ARBA00022630"/>
    </source>
</evidence>
<evidence type="ECO:0000256" key="2">
    <source>
        <dbReference type="ARBA" id="ARBA00003921"/>
    </source>
</evidence>
<reference evidence="22" key="1">
    <citation type="submission" date="2012-02" db="EMBL/GenBank/DDBJ databases">
        <title>The complete genome of Echinicola vietnamensis DSM 17526.</title>
        <authorList>
            <person name="Lucas S."/>
            <person name="Copeland A."/>
            <person name="Lapidus A."/>
            <person name="Glavina del Rio T."/>
            <person name="Dalin E."/>
            <person name="Tice H."/>
            <person name="Bruce D."/>
            <person name="Goodwin L."/>
            <person name="Pitluck S."/>
            <person name="Peters L."/>
            <person name="Ovchinnikova G."/>
            <person name="Teshima H."/>
            <person name="Kyrpides N."/>
            <person name="Mavromatis K."/>
            <person name="Ivanova N."/>
            <person name="Brettin T."/>
            <person name="Detter J.C."/>
            <person name="Han C."/>
            <person name="Larimer F."/>
            <person name="Land M."/>
            <person name="Hauser L."/>
            <person name="Markowitz V."/>
            <person name="Cheng J.-F."/>
            <person name="Hugenholtz P."/>
            <person name="Woyke T."/>
            <person name="Wu D."/>
            <person name="Brambilla E."/>
            <person name="Klenk H.-P."/>
            <person name="Eisen J.A."/>
        </authorList>
    </citation>
    <scope>NUCLEOTIDE SEQUENCE [LARGE SCALE GENOMIC DNA]</scope>
    <source>
        <strain evidence="22">DSM 17526 / LMG 23754 / KMM 6221</strain>
    </source>
</reference>
<evidence type="ECO:0000256" key="11">
    <source>
        <dbReference type="ARBA" id="ARBA00022857"/>
    </source>
</evidence>
<protein>
    <recommendedName>
        <fullName evidence="6 19">UDP-N-acetylenolpyruvoylglucosamine reductase</fullName>
        <ecNumber evidence="5 19">1.3.1.98</ecNumber>
    </recommendedName>
    <alternativeName>
        <fullName evidence="17 19">UDP-N-acetylmuramate dehydrogenase</fullName>
    </alternativeName>
</protein>
<sequence length="339" mass="38381">MNIQENISLKPYNTFQIDKKARFFIEVESVHEIKETLQYAREQNLPVLILGGGSNVLLTKDVFALVIKISIKGIEVLKEDDSHVWVKAGAGEVWHDFVLHTISHQWAGVENLSLIPGTVGASPMQNIGAYGIEIKEVFDHLEAINRDSLETVKIDKETCKFGYRDSIFKNVARDQYIITHVVYRLSKKPTFNVSYGAIRSTLENMGHQESSYSLKHISDAVIKIRQEKLPDPKKLGNAGSFFKNPILTKAQFEQLKRDYPTIPFYPQENGVKVPAAWLLEMAGWKGKTFGDVGVHKNQPLVLVNYGNGDGEAIKALSEKIQRDIKEKFNIHLYPEVNFI</sequence>
<evidence type="ECO:0000256" key="12">
    <source>
        <dbReference type="ARBA" id="ARBA00022960"/>
    </source>
</evidence>
<dbReference type="EMBL" id="CP003346">
    <property type="protein sequence ID" value="AGA79215.1"/>
    <property type="molecule type" value="Genomic_DNA"/>
</dbReference>
<keyword evidence="10 19" id="KW-0274">FAD</keyword>
<evidence type="ECO:0000259" key="20">
    <source>
        <dbReference type="PROSITE" id="PS51387"/>
    </source>
</evidence>
<dbReference type="SUPFAM" id="SSF56194">
    <property type="entry name" value="Uridine diphospho-N-Acetylenolpyruvylglucosamine reductase, MurB, C-terminal domain"/>
    <property type="match status" value="1"/>
</dbReference>
<dbReference type="AlphaFoldDB" id="L0G2Z7"/>
<accession>L0G2Z7</accession>
<keyword evidence="9 19" id="KW-0285">Flavoprotein</keyword>
<evidence type="ECO:0000256" key="3">
    <source>
        <dbReference type="ARBA" id="ARBA00004496"/>
    </source>
</evidence>
<evidence type="ECO:0000256" key="18">
    <source>
        <dbReference type="ARBA" id="ARBA00048914"/>
    </source>
</evidence>
<dbReference type="InterPro" id="IPR006094">
    <property type="entry name" value="Oxid_FAD_bind_N"/>
</dbReference>
<keyword evidence="15 19" id="KW-0131">Cell cycle</keyword>
<dbReference type="NCBIfam" id="TIGR00179">
    <property type="entry name" value="murB"/>
    <property type="match status" value="1"/>
</dbReference>
<dbReference type="PANTHER" id="PTHR21071">
    <property type="entry name" value="UDP-N-ACETYLENOLPYRUVOYLGLUCOSAMINE REDUCTASE"/>
    <property type="match status" value="1"/>
</dbReference>
<evidence type="ECO:0000256" key="10">
    <source>
        <dbReference type="ARBA" id="ARBA00022827"/>
    </source>
</evidence>
<dbReference type="Gene3D" id="3.30.465.10">
    <property type="match status" value="1"/>
</dbReference>
<dbReference type="HOGENOM" id="CLU_035304_0_0_10"/>
<feature type="active site" description="Proton donor" evidence="19">
    <location>
        <position position="240"/>
    </location>
</feature>
<dbReference type="GO" id="GO:0008360">
    <property type="term" value="P:regulation of cell shape"/>
    <property type="evidence" value="ECO:0007669"/>
    <property type="project" value="UniProtKB-KW"/>
</dbReference>
<feature type="active site" evidence="19">
    <location>
        <position position="335"/>
    </location>
</feature>
<dbReference type="PANTHER" id="PTHR21071:SF4">
    <property type="entry name" value="UDP-N-ACETYLENOLPYRUVOYLGLUCOSAMINE REDUCTASE"/>
    <property type="match status" value="1"/>
</dbReference>
<dbReference type="Pfam" id="PF01565">
    <property type="entry name" value="FAD_binding_4"/>
    <property type="match status" value="1"/>
</dbReference>
<dbReference type="GO" id="GO:0005829">
    <property type="term" value="C:cytosol"/>
    <property type="evidence" value="ECO:0007669"/>
    <property type="project" value="TreeGrafter"/>
</dbReference>
<evidence type="ECO:0000256" key="4">
    <source>
        <dbReference type="ARBA" id="ARBA00004752"/>
    </source>
</evidence>
<gene>
    <name evidence="19" type="primary">murB</name>
    <name evidence="21" type="ordered locus">Echvi_2977</name>
</gene>
<dbReference type="KEGG" id="evi:Echvi_2977"/>
<dbReference type="RefSeq" id="WP_015266767.1">
    <property type="nucleotide sequence ID" value="NC_019904.1"/>
</dbReference>
<comment type="cofactor">
    <cofactor evidence="1 19">
        <name>FAD</name>
        <dbReference type="ChEBI" id="CHEBI:57692"/>
    </cofactor>
</comment>
<dbReference type="Proteomes" id="UP000010796">
    <property type="component" value="Chromosome"/>
</dbReference>
<dbReference type="Gene3D" id="3.90.78.10">
    <property type="entry name" value="UDP-N-acetylenolpyruvoylglucosamine reductase, C-terminal domain"/>
    <property type="match status" value="1"/>
</dbReference>
<dbReference type="InterPro" id="IPR003170">
    <property type="entry name" value="MurB"/>
</dbReference>
<dbReference type="InterPro" id="IPR011601">
    <property type="entry name" value="MurB_C"/>
</dbReference>
<keyword evidence="8 19" id="KW-0132">Cell division</keyword>
<keyword evidence="7 19" id="KW-0963">Cytoplasm</keyword>
<evidence type="ECO:0000256" key="13">
    <source>
        <dbReference type="ARBA" id="ARBA00022984"/>
    </source>
</evidence>
<dbReference type="InterPro" id="IPR036318">
    <property type="entry name" value="FAD-bd_PCMH-like_sf"/>
</dbReference>
<feature type="active site" evidence="19">
    <location>
        <position position="164"/>
    </location>
</feature>
<keyword evidence="13 19" id="KW-0573">Peptidoglycan synthesis</keyword>
<feature type="domain" description="FAD-binding PCMH-type" evidence="20">
    <location>
        <begin position="16"/>
        <end position="188"/>
    </location>
</feature>
<keyword evidence="11 19" id="KW-0521">NADP</keyword>
<dbReference type="UniPathway" id="UPA00219"/>
<comment type="similarity">
    <text evidence="19">Belongs to the MurB family.</text>
</comment>
<comment type="pathway">
    <text evidence="4 19">Cell wall biogenesis; peptidoglycan biosynthesis.</text>
</comment>
<dbReference type="STRING" id="926556.Echvi_2977"/>
<evidence type="ECO:0000256" key="19">
    <source>
        <dbReference type="HAMAP-Rule" id="MF_00037"/>
    </source>
</evidence>
<dbReference type="InterPro" id="IPR016167">
    <property type="entry name" value="FAD-bd_PCMH_sub1"/>
</dbReference>
<dbReference type="PROSITE" id="PS51387">
    <property type="entry name" value="FAD_PCMH"/>
    <property type="match status" value="1"/>
</dbReference>
<evidence type="ECO:0000256" key="17">
    <source>
        <dbReference type="ARBA" id="ARBA00031026"/>
    </source>
</evidence>
<dbReference type="Pfam" id="PF02873">
    <property type="entry name" value="MurB_C"/>
    <property type="match status" value="1"/>
</dbReference>
<dbReference type="GO" id="GO:0009252">
    <property type="term" value="P:peptidoglycan biosynthetic process"/>
    <property type="evidence" value="ECO:0007669"/>
    <property type="project" value="UniProtKB-UniRule"/>
</dbReference>
<dbReference type="EC" id="1.3.1.98" evidence="5 19"/>
<dbReference type="NCBIfam" id="NF000755">
    <property type="entry name" value="PRK00046.1"/>
    <property type="match status" value="1"/>
</dbReference>
<evidence type="ECO:0000256" key="7">
    <source>
        <dbReference type="ARBA" id="ARBA00022490"/>
    </source>
</evidence>
<evidence type="ECO:0000313" key="22">
    <source>
        <dbReference type="Proteomes" id="UP000010796"/>
    </source>
</evidence>
<evidence type="ECO:0000256" key="1">
    <source>
        <dbReference type="ARBA" id="ARBA00001974"/>
    </source>
</evidence>
<evidence type="ECO:0000256" key="14">
    <source>
        <dbReference type="ARBA" id="ARBA00023002"/>
    </source>
</evidence>
<name>L0G2Z7_ECHVK</name>
<proteinExistence type="inferred from homology"/>
<dbReference type="InterPro" id="IPR016166">
    <property type="entry name" value="FAD-bd_PCMH"/>
</dbReference>
<dbReference type="Gene3D" id="3.30.43.10">
    <property type="entry name" value="Uridine Diphospho-n-acetylenolpyruvylglucosamine Reductase, domain 2"/>
    <property type="match status" value="1"/>
</dbReference>
<dbReference type="OrthoDB" id="9804753at2"/>
<keyword evidence="16 19" id="KW-0961">Cell wall biogenesis/degradation</keyword>
<dbReference type="PATRIC" id="fig|926556.3.peg.3144"/>
<dbReference type="InterPro" id="IPR016169">
    <property type="entry name" value="FAD-bd_PCMH_sub2"/>
</dbReference>
<dbReference type="InterPro" id="IPR036635">
    <property type="entry name" value="MurB_C_sf"/>
</dbReference>
<keyword evidence="12 19" id="KW-0133">Cell shape</keyword>
<dbReference type="HAMAP" id="MF_00037">
    <property type="entry name" value="MurB"/>
    <property type="match status" value="1"/>
</dbReference>
<comment type="subcellular location">
    <subcellularLocation>
        <location evidence="3 19">Cytoplasm</location>
    </subcellularLocation>
</comment>
<evidence type="ECO:0000256" key="5">
    <source>
        <dbReference type="ARBA" id="ARBA00012518"/>
    </source>
</evidence>
<evidence type="ECO:0000256" key="15">
    <source>
        <dbReference type="ARBA" id="ARBA00023306"/>
    </source>
</evidence>
<evidence type="ECO:0000256" key="16">
    <source>
        <dbReference type="ARBA" id="ARBA00023316"/>
    </source>
</evidence>